<evidence type="ECO:0000313" key="1">
    <source>
        <dbReference type="EMBL" id="RQD77731.1"/>
    </source>
</evidence>
<protein>
    <submittedName>
        <fullName evidence="1">Uncharacterized protein</fullName>
    </submittedName>
</protein>
<dbReference type="AlphaFoldDB" id="A0A424YHM3"/>
<feature type="non-terminal residue" evidence="1">
    <location>
        <position position="100"/>
    </location>
</feature>
<comment type="caution">
    <text evidence="1">The sequence shown here is derived from an EMBL/GenBank/DDBJ whole genome shotgun (WGS) entry which is preliminary data.</text>
</comment>
<accession>A0A424YHM3</accession>
<name>A0A424YHM3_9FIRM</name>
<sequence>MAKLFNHNLIRHYIQSHQIDDFENKIQVIRKWKRSLETNKGAHEQALRSGFLNGIFKIILGYEGSSDSPDEWTLDEETSTDTDATFPDGKLGFFYSIDDK</sequence>
<gene>
    <name evidence="1" type="ORF">D5R97_01800</name>
</gene>
<dbReference type="Proteomes" id="UP000285138">
    <property type="component" value="Unassembled WGS sequence"/>
</dbReference>
<proteinExistence type="predicted"/>
<dbReference type="EMBL" id="QZAA01000056">
    <property type="protein sequence ID" value="RQD77731.1"/>
    <property type="molecule type" value="Genomic_DNA"/>
</dbReference>
<evidence type="ECO:0000313" key="2">
    <source>
        <dbReference type="Proteomes" id="UP000285138"/>
    </source>
</evidence>
<reference evidence="1 2" key="1">
    <citation type="submission" date="2018-08" db="EMBL/GenBank/DDBJ databases">
        <title>The metabolism and importance of syntrophic acetate oxidation coupled to methane or sulfide production in haloalkaline environments.</title>
        <authorList>
            <person name="Timmers P.H.A."/>
            <person name="Vavourakis C.D."/>
            <person name="Sorokin D.Y."/>
            <person name="Sinninghe Damste J.S."/>
            <person name="Muyzer G."/>
            <person name="Stams A.J.M."/>
            <person name="Plugge C.M."/>
        </authorList>
    </citation>
    <scope>NUCLEOTIDE SEQUENCE [LARGE SCALE GENOMIC DNA]</scope>
    <source>
        <strain evidence="1">MSAO_Bac1</strain>
    </source>
</reference>
<organism evidence="1 2">
    <name type="scientific">Candidatus Syntrophonatronum acetioxidans</name>
    <dbReference type="NCBI Taxonomy" id="1795816"/>
    <lineage>
        <taxon>Bacteria</taxon>
        <taxon>Bacillati</taxon>
        <taxon>Bacillota</taxon>
        <taxon>Clostridia</taxon>
        <taxon>Eubacteriales</taxon>
        <taxon>Syntrophomonadaceae</taxon>
        <taxon>Candidatus Syntrophonatronum</taxon>
    </lineage>
</organism>